<sequence length="407" mass="47247">MKWKSLLDILFKNNKKYKILIITLIFILLVGIVCKGNIKKIPVICDIFSNGKNINLEQYDDYLEVVGKSKEYGDITVTLEYAVADKNILMLSFLVKNDGEEIKDLKDADIHISSLSINGKEVHLISKNNLELLDDNQVRIVKRISLNYDDLPSNLNISMGIEKMFNKDGNWDIKFNVDTAKILKETYREKINSSINTRDLKGKVKEVTISPLTIKIDTAYKSYNKSRLEFLVLDEDDNELTMVGENTSTNLNQSEYNAKYVSNAPLQKLKVIPIYYGKANREETLISNKVNLEEFHPFYLKISDNLAIKIEDYMIKDNYIILKYNYEYMGKVIKKDLNSLFIKYDDIIYDDVNSEEGDNIKRNHARDECKVAVFKYNNQKYFEIGCYDGSNSLLLEDYIFEVEKNKD</sequence>
<proteinExistence type="predicted"/>
<dbReference type="EMBL" id="BKBC01000001">
    <property type="protein sequence ID" value="GEQ19713.1"/>
    <property type="molecule type" value="Genomic_DNA"/>
</dbReference>
<dbReference type="Pfam" id="PF13786">
    <property type="entry name" value="DUF4179"/>
    <property type="match status" value="1"/>
</dbReference>
<dbReference type="AlphaFoldDB" id="A0A512THT3"/>
<dbReference type="InterPro" id="IPR025436">
    <property type="entry name" value="DUF4179"/>
</dbReference>
<dbReference type="Proteomes" id="UP000321089">
    <property type="component" value="Unassembled WGS sequence"/>
</dbReference>
<organism evidence="2 3">
    <name type="scientific">Clostridium butyricum</name>
    <dbReference type="NCBI Taxonomy" id="1492"/>
    <lineage>
        <taxon>Bacteria</taxon>
        <taxon>Bacillati</taxon>
        <taxon>Bacillota</taxon>
        <taxon>Clostridia</taxon>
        <taxon>Eubacteriales</taxon>
        <taxon>Clostridiaceae</taxon>
        <taxon>Clostridium</taxon>
    </lineage>
</organism>
<evidence type="ECO:0000313" key="3">
    <source>
        <dbReference type="Proteomes" id="UP000321089"/>
    </source>
</evidence>
<evidence type="ECO:0000259" key="1">
    <source>
        <dbReference type="Pfam" id="PF13786"/>
    </source>
</evidence>
<accession>A0A512THT3</accession>
<reference evidence="2 3" key="1">
    <citation type="submission" date="2019-07" db="EMBL/GenBank/DDBJ databases">
        <title>Whole genome shotgun sequence of Clostridium butyricum NBRC 3858.</title>
        <authorList>
            <person name="Hosoyama A."/>
            <person name="Uohara A."/>
            <person name="Ohji S."/>
            <person name="Ichikawa N."/>
        </authorList>
    </citation>
    <scope>NUCLEOTIDE SEQUENCE [LARGE SCALE GENOMIC DNA]</scope>
    <source>
        <strain evidence="2 3">NBRC 3858</strain>
    </source>
</reference>
<name>A0A512THT3_CLOBU</name>
<gene>
    <name evidence="2" type="ORF">CBU02nite_02190</name>
</gene>
<feature type="domain" description="DUF4179" evidence="1">
    <location>
        <begin position="15"/>
        <end position="96"/>
    </location>
</feature>
<protein>
    <recommendedName>
        <fullName evidence="1">DUF4179 domain-containing protein</fullName>
    </recommendedName>
</protein>
<comment type="caution">
    <text evidence="2">The sequence shown here is derived from an EMBL/GenBank/DDBJ whole genome shotgun (WGS) entry which is preliminary data.</text>
</comment>
<evidence type="ECO:0000313" key="2">
    <source>
        <dbReference type="EMBL" id="GEQ19713.1"/>
    </source>
</evidence>
<dbReference type="RefSeq" id="WP_146867811.1">
    <property type="nucleotide sequence ID" value="NZ_BKBC01000001.1"/>
</dbReference>
<dbReference type="Gene3D" id="2.60.40.1630">
    <property type="entry name" value="bacillus anthracis domain"/>
    <property type="match status" value="1"/>
</dbReference>